<keyword evidence="1" id="KW-0732">Signal</keyword>
<feature type="signal peptide" evidence="1">
    <location>
        <begin position="1"/>
        <end position="29"/>
    </location>
</feature>
<evidence type="ECO:0000313" key="3">
    <source>
        <dbReference type="Proteomes" id="UP000604381"/>
    </source>
</evidence>
<evidence type="ECO:0000313" key="2">
    <source>
        <dbReference type="EMBL" id="MBF2735554.1"/>
    </source>
</evidence>
<comment type="caution">
    <text evidence="2">The sequence shown here is derived from an EMBL/GenBank/DDBJ whole genome shotgun (WGS) entry which is preliminary data.</text>
</comment>
<proteinExistence type="predicted"/>
<keyword evidence="3" id="KW-1185">Reference proteome</keyword>
<evidence type="ECO:0000256" key="1">
    <source>
        <dbReference type="SAM" id="SignalP"/>
    </source>
</evidence>
<reference evidence="2" key="1">
    <citation type="submission" date="2020-10" db="EMBL/GenBank/DDBJ databases">
        <title>An improved Amphimedon queenslandica hologenome assembly reveals how three proteobacterial symbionts can extend the metabolic phenotypic of their marine sponge host.</title>
        <authorList>
            <person name="Degnan B."/>
            <person name="Degnan S."/>
            <person name="Xiang X."/>
        </authorList>
    </citation>
    <scope>NUCLEOTIDE SEQUENCE</scope>
    <source>
        <strain evidence="2">AqS2</strain>
    </source>
</reference>
<dbReference type="EMBL" id="JADHEI010000040">
    <property type="protein sequence ID" value="MBF2735554.1"/>
    <property type="molecule type" value="Genomic_DNA"/>
</dbReference>
<accession>A0A930UFC8</accession>
<gene>
    <name evidence="2" type="ORF">ISN26_05705</name>
</gene>
<dbReference type="Proteomes" id="UP000604381">
    <property type="component" value="Unassembled WGS sequence"/>
</dbReference>
<protein>
    <submittedName>
        <fullName evidence="2">Uncharacterized protein</fullName>
    </submittedName>
</protein>
<feature type="chain" id="PRO_5037082942" evidence="1">
    <location>
        <begin position="30"/>
        <end position="3638"/>
    </location>
</feature>
<feature type="non-terminal residue" evidence="2">
    <location>
        <position position="3638"/>
    </location>
</feature>
<name>A0A930UFC8_9GAMM</name>
<sequence length="3638" mass="384838">MRAGLRSILARASAALAAVLALWPGSAAAQLSGWTAQGKHEFQTGASFVQLSLEYATTRVYAGLALHHSAATCRRISLSLVGPTSLLTLVRHRSSDETVTSDQSLTDVRMERNHASDNYVGMYFQPSVTLDVGTYNATVDFQGHSSCTDARTPAPTRFIWQIFVFPTEVWADQGRSSNVSRGPFAAAELASTVAVDTGIKFHRSSDACRIVNMMLNTLPPYAGVTSQFQLLAHKRDGTRATVSSDFLMDRSRSGEDFDIRLFFRPGITVTAGNTISLVAVATPSTTCPSRLPSPPWRYENYTVTIGHPWVKQGRDVAQAPTVYSPVRLAAADYLTDTGIAFHRSSQGCRRIDVALAADAPAYFSLIRYQNDSAAAQPALQDILMLRGDSADHHVRLFFKASTTVAAGATVSVTMLATQNAGCAERLTAPPTLTVGWTLTMATPAQWIDQGRHSNTTHIYYEQRDLAATRVGVSVSTGLVFHRSATTCRSIDLSLRGANSSYFDLVRFSGNSRATATTTLAGIHMQSGHADDGSARLFYKAIADFTLFPPGIHNLTVEASANPSCTDAAVPAPQTLGWRFTLRASWIDQDRRAGWGGRDTGITVLSQWTLRTQSEATDTGVVLHRSSQVCRRIDVSLQADLAETPGSFSPEFFELYKYRSSDNTRVAGPSVSFQDVHMESGHADDHHVRVYFKPSITVAIENPDYVPAHPHDIPYYGLGLNYKPNAACTHPAVQKETTPNQLFFMEYTAPWQNQGRDSTVAAKQFSAWRIRSGGGRTDTSLAFHRSSTACRRIDVSLSSESLSLFAPVRYQGGTPATGGLSDIRMENRAAGDQHLRLLFEAGAQVPADSTIAVTVVADANQDNCDHKAIPLPLTLTWSITTLKPAPWVDQGRDQTAAASAFSAVTLQVAESATDTGLAFHRSSTACRSVDMALAPGSPSYLELVPTKSADDTQPPDASLSGVHMERDAAADHHVRLFFTASAAVTVDSTIGVTVIATPNASCTAENTPLPLTLAWSLTLAALAPWEDQGNDSDTPSGEFSPLHIAASTVRTDTGLAFHRSSTACRRINVSLNGDVPDYLELVRYRTVELPASNNSLNNIRMEREAGRSDRFVRLMFKAGAAVPDGTTVSMKLIATPNARCREPDTPRPITVDWSVTVATPAEWVDQGLDSTAASGPFSAVSVAASSARVPTGLIFHRSAEGCRRIDLALADGAPDYFELVRYVGSELALNSRLVNVPMERGAPTAGQNHNVGLAFTGGTSLTANSTISVQIIARPNARNCTAANVPRPLTVDWSVTVATTSPWENQGFDSQFAASVFAPEEIASRRFGTRINTGLIFHQSSAACRRVSLTVTGVPDQAELVRIRLRDNRQNFTDFDDIRMLRNDPDDEHVRLVFKHAARIAGPITLSMQAVATPHSSCTTPSVPAPLTMAWRVTLTNAEVWVNQGHDNESAAGLVAPIRLSVATTPTYTGQAFHRSSGLCRDVSVGLAGGSPSYLGLVRFRGDEPVSETEEFANAASIYMKKGETNDSYLRLGIASNASVAAGTTVSVTVVATHHSSCGNTNLPTPLTLRVKHVITIAKIAPWEDQGRDEPMAAAAISPLRLNGSTVAINSGVAFHRSSTACRFVDVALANSPPEHVELRVFTGNSADANAGLSSLRMERNHGDDRHVRLYYKASVSLAAGSVTSVTVVATPHDSCDSPSLPAPLTLAWSVTVGTPGAWVNQGRDQAAAATSFSPVTLAAGTLAVDTGVAFHRSADGCRRVNAAFSSRDADQLTLVRYAGDAAAANDSLRDIRMERGAGADSHLRLFFKAGATLTAAHVVSVTLVATPHASCDDPRTPYPLTVSWLLTIATPAEWQRLSYNFIGSQELSAWRLAAAGSRFRAGPAFHRNSEVCDRIDLTLVNDPLDYLELVRYRTTTPATETSLRDIRMGSGYREDHNVVLFVQPGSVTVAEGSTISITLVASANASCTSPRVQAPLTVNWDLTIATTDEWEDQGRDDTSADGAFSPWRLATAGTRIDTGVVFHRSADSCRSISVGLANSPPDYVELVKYEGDQPAANPSLNIVYMEEDAAGDQHVRLFFSANASVTVGSTIDVTVAAYPRAACTNPATPPPLTVAWRLTVATPLPWVDQGDDSVVSRGPFSPLKLQTAGAGDDTGLAFHRSTAACRRIDLELTDDAPDYVELMRYDGDEVATTATLHGIHMEKNHADDHHVRLFFKPNAVVPEGTQTLVRLLASPSPSCTDPRTQRPLLMAWRLAVATPSPWEDQGLDDTVSDGPFSPVRLAAASARTATGLAFHQSAEGCRRINVELANNPPAYVELVRYAGDRAAANPSLADITMLKDDDGDEHVRLFFKANAKPDAGSVVNLTLIATPNIGCTDPRTPAPLTVQWSMTIATPAPWVDQGRDDPSSDGPFSALTLAPATQATDTGLAFHQSSTGCRRIDLALANEPPAYVELRRYAGDAAATPSSLSDIRMEQGAGAADHHVRLFFKPRPAVTQGSTVSVTVVATPNAAACTAATTPAPLTVAWLLTIAEPSPWVDQGADSAAASGAFSALRLAAADARTATGLAFHRSAEGCRRIDVALANSPPAYVELVRYAGTNAATPASLSDITMLKDDDNDHHVRLFFKANASVTAGSTVDVTVTATPNAACTDPRTPDPLTVSWSMTVATPAPWTNQGLDDQTAGGPFASWRLAAAATRTAAALAFHQSSTACRRIDVALANSPPDYVELVRYAGANAATPAGLSDITMDSSDSANNHHVRLFFKANASVPQGTTVQVTVVATPNAACTDAATPAPLTVNWSMTVVTTAPWVDQGYDDAEADSQFSALTLATAANPTATGLAFHQSSTACRRIDVALAADTPSYLALHRYAGDVSATSRGFSNITMLKGSHADNHVRLFFNEQAAVTQGATVSVTMIATPNASCTDARTPPPLTVGWAITVATPAAWVKQGADDDSASGAFSPLTLAAASSRTATGLAFHRNSAVCKRIDVALSGDTSHVELRRYASTAEASSQALSDITMDDAANPASGNQHVRLFFKAGAAPAGGSVLNVTIVATPNAACTDPATPAPLTVAWNLTVATTSPWVNQGADSTAASGSFSALTLATAANRTATGLAFHRSAEGCRQIDVALSGDTGQVELIRYAGGSTATPAALSNITMHIAADPASSNHHVKLLLKARAAVSQGDVLSLTIVATPNSSCTDPRTPAPLTVSWNVTIATAANWVKESRDDDSASGSFSPLSLAGSSSRTATGLAFHRNSDACKRIDVALSGDTSHVELRRYADDSEASSQALSDITMDDGASSTDNQHVRLYFKSGATPAGGSVLNVTIIATPNAACTDARTPAPLTVGWNLTIASTSPWVDQGRDATAANGAFSALTLATATQRTDTGLAFHRSAEGCRQIDVALSGDTGQVELIRYAGSSAATPTSLSNITMHSAADPASSNHHVKLFLKARAAVSQGDVLSLTVAATPNSSCTDPRTPAPLTVAWNVTIATPAAWVKEDQDDDSASGSFSPLTLAAASSRTDSGLAFHRNSAVCKRIDIALSGDTAHAAEASSQVLTDITMDDDANPGSGNHHVRLFFKANAAVSAGSVLDVTIVATPNAACTDPATPAPLTVGWNLTIASTSPWVDQGRDATAASG</sequence>
<organism evidence="2 3">
    <name type="scientific">Candidatus Amphirhobacter heronislandensis</name>
    <dbReference type="NCBI Taxonomy" id="1732024"/>
    <lineage>
        <taxon>Bacteria</taxon>
        <taxon>Pseudomonadati</taxon>
        <taxon>Pseudomonadota</taxon>
        <taxon>Gammaproteobacteria</taxon>
        <taxon>Candidatus Tethybacterales</taxon>
        <taxon>Candidatus Tethybacteraceae</taxon>
        <taxon>Candidatus Amphirhobacter</taxon>
    </lineage>
</organism>